<evidence type="ECO:0000313" key="2">
    <source>
        <dbReference type="EMBL" id="MCI36022.1"/>
    </source>
</evidence>
<proteinExistence type="predicted"/>
<dbReference type="EMBL" id="LXQA010229578">
    <property type="protein sequence ID" value="MCI36022.1"/>
    <property type="molecule type" value="Genomic_DNA"/>
</dbReference>
<dbReference type="AlphaFoldDB" id="A0A392RIP9"/>
<feature type="compositionally biased region" description="Basic and acidic residues" evidence="1">
    <location>
        <begin position="1"/>
        <end position="11"/>
    </location>
</feature>
<reference evidence="2 3" key="1">
    <citation type="journal article" date="2018" name="Front. Plant Sci.">
        <title>Red Clover (Trifolium pratense) and Zigzag Clover (T. medium) - A Picture of Genomic Similarities and Differences.</title>
        <authorList>
            <person name="Dluhosova J."/>
            <person name="Istvanek J."/>
            <person name="Nedelnik J."/>
            <person name="Repkova J."/>
        </authorList>
    </citation>
    <scope>NUCLEOTIDE SEQUENCE [LARGE SCALE GENOMIC DNA]</scope>
    <source>
        <strain evidence="3">cv. 10/8</strain>
        <tissue evidence="2">Leaf</tissue>
    </source>
</reference>
<sequence length="40" mass="4582">MHFRNRGEKGYPLDGAAPKRKAALRRKGLSTRWSRLSILS</sequence>
<organism evidence="2 3">
    <name type="scientific">Trifolium medium</name>
    <dbReference type="NCBI Taxonomy" id="97028"/>
    <lineage>
        <taxon>Eukaryota</taxon>
        <taxon>Viridiplantae</taxon>
        <taxon>Streptophyta</taxon>
        <taxon>Embryophyta</taxon>
        <taxon>Tracheophyta</taxon>
        <taxon>Spermatophyta</taxon>
        <taxon>Magnoliopsida</taxon>
        <taxon>eudicotyledons</taxon>
        <taxon>Gunneridae</taxon>
        <taxon>Pentapetalae</taxon>
        <taxon>rosids</taxon>
        <taxon>fabids</taxon>
        <taxon>Fabales</taxon>
        <taxon>Fabaceae</taxon>
        <taxon>Papilionoideae</taxon>
        <taxon>50 kb inversion clade</taxon>
        <taxon>NPAAA clade</taxon>
        <taxon>Hologalegina</taxon>
        <taxon>IRL clade</taxon>
        <taxon>Trifolieae</taxon>
        <taxon>Trifolium</taxon>
    </lineage>
</organism>
<dbReference type="Proteomes" id="UP000265520">
    <property type="component" value="Unassembled WGS sequence"/>
</dbReference>
<comment type="caution">
    <text evidence="2">The sequence shown here is derived from an EMBL/GenBank/DDBJ whole genome shotgun (WGS) entry which is preliminary data.</text>
</comment>
<name>A0A392RIP9_9FABA</name>
<evidence type="ECO:0000313" key="3">
    <source>
        <dbReference type="Proteomes" id="UP000265520"/>
    </source>
</evidence>
<keyword evidence="3" id="KW-1185">Reference proteome</keyword>
<feature type="region of interest" description="Disordered" evidence="1">
    <location>
        <begin position="1"/>
        <end position="26"/>
    </location>
</feature>
<protein>
    <submittedName>
        <fullName evidence="2">Uncharacterized protein</fullName>
    </submittedName>
</protein>
<evidence type="ECO:0000256" key="1">
    <source>
        <dbReference type="SAM" id="MobiDB-lite"/>
    </source>
</evidence>
<accession>A0A392RIP9</accession>